<keyword evidence="2" id="KW-1185">Reference proteome</keyword>
<protein>
    <submittedName>
        <fullName evidence="1">Uncharacterized protein</fullName>
    </submittedName>
</protein>
<proteinExistence type="predicted"/>
<dbReference type="EMBL" id="LAYY01000004">
    <property type="protein sequence ID" value="KKK39166.1"/>
    <property type="molecule type" value="Genomic_DNA"/>
</dbReference>
<evidence type="ECO:0000313" key="2">
    <source>
        <dbReference type="Proteomes" id="UP000034166"/>
    </source>
</evidence>
<sequence>MWVISVYEKNDIHMFEFDNQEEAKESFKKLKGNKVLSEVIYYNDFDSKEIEEAYVNAKVS</sequence>
<evidence type="ECO:0000313" key="1">
    <source>
        <dbReference type="EMBL" id="KKK39166.1"/>
    </source>
</evidence>
<dbReference type="OrthoDB" id="2941782at2"/>
<dbReference type="PATRIC" id="fig|1408103.3.peg.1164"/>
<dbReference type="AlphaFoldDB" id="A0A0M2SZP0"/>
<name>A0A0M2SZP0_9BACI</name>
<dbReference type="RefSeq" id="WP_046522657.1">
    <property type="nucleotide sequence ID" value="NZ_LAYY01000004.1"/>
</dbReference>
<organism evidence="1 2">
    <name type="scientific">Mesobacillus campisalis</name>
    <dbReference type="NCBI Taxonomy" id="1408103"/>
    <lineage>
        <taxon>Bacteria</taxon>
        <taxon>Bacillati</taxon>
        <taxon>Bacillota</taxon>
        <taxon>Bacilli</taxon>
        <taxon>Bacillales</taxon>
        <taxon>Bacillaceae</taxon>
        <taxon>Mesobacillus</taxon>
    </lineage>
</organism>
<accession>A0A0M2SZP0</accession>
<reference evidence="1 2" key="1">
    <citation type="submission" date="2015-04" db="EMBL/GenBank/DDBJ databases">
        <title>Taxonomic description and genome sequence of Bacillus campisalis sp. nov., a novel member of the genus Bacillus isolated from solar saltern.</title>
        <authorList>
            <person name="Mathan Kumar R."/>
            <person name="Kaur G."/>
            <person name="Kumar A."/>
            <person name="Singh N.K."/>
            <person name="Kaur N."/>
            <person name="Kumar N."/>
            <person name="Mayilraj S."/>
        </authorList>
    </citation>
    <scope>NUCLEOTIDE SEQUENCE [LARGE SCALE GENOMIC DNA]</scope>
    <source>
        <strain evidence="1 2">SA2-6</strain>
    </source>
</reference>
<gene>
    <name evidence="1" type="ORF">WQ57_05185</name>
</gene>
<dbReference type="Proteomes" id="UP000034166">
    <property type="component" value="Unassembled WGS sequence"/>
</dbReference>
<comment type="caution">
    <text evidence="1">The sequence shown here is derived from an EMBL/GenBank/DDBJ whole genome shotgun (WGS) entry which is preliminary data.</text>
</comment>